<dbReference type="EMBL" id="JABFAF010000007">
    <property type="protein sequence ID" value="MBA0859457.1"/>
    <property type="molecule type" value="Genomic_DNA"/>
</dbReference>
<evidence type="ECO:0000259" key="1">
    <source>
        <dbReference type="Pfam" id="PF13966"/>
    </source>
</evidence>
<gene>
    <name evidence="2" type="ORF">Goshw_007070</name>
</gene>
<keyword evidence="3" id="KW-1185">Reference proteome</keyword>
<accession>A0A7J9LLC1</accession>
<evidence type="ECO:0000313" key="3">
    <source>
        <dbReference type="Proteomes" id="UP000593576"/>
    </source>
</evidence>
<feature type="domain" description="Reverse transcriptase zinc-binding" evidence="1">
    <location>
        <begin position="179"/>
        <end position="265"/>
    </location>
</feature>
<evidence type="ECO:0000313" key="2">
    <source>
        <dbReference type="EMBL" id="MBA0859457.1"/>
    </source>
</evidence>
<dbReference type="AlphaFoldDB" id="A0A7J9LLC1"/>
<organism evidence="2 3">
    <name type="scientific">Gossypium schwendimanii</name>
    <name type="common">Cotton</name>
    <dbReference type="NCBI Taxonomy" id="34291"/>
    <lineage>
        <taxon>Eukaryota</taxon>
        <taxon>Viridiplantae</taxon>
        <taxon>Streptophyta</taxon>
        <taxon>Embryophyta</taxon>
        <taxon>Tracheophyta</taxon>
        <taxon>Spermatophyta</taxon>
        <taxon>Magnoliopsida</taxon>
        <taxon>eudicotyledons</taxon>
        <taxon>Gunneridae</taxon>
        <taxon>Pentapetalae</taxon>
        <taxon>rosids</taxon>
        <taxon>malvids</taxon>
        <taxon>Malvales</taxon>
        <taxon>Malvaceae</taxon>
        <taxon>Malvoideae</taxon>
        <taxon>Gossypium</taxon>
    </lineage>
</organism>
<dbReference type="OrthoDB" id="1002501at2759"/>
<dbReference type="PANTHER" id="PTHR36617:SF16">
    <property type="entry name" value="OS04G0516500 PROTEIN"/>
    <property type="match status" value="1"/>
</dbReference>
<reference evidence="2 3" key="1">
    <citation type="journal article" date="2019" name="Genome Biol. Evol.">
        <title>Insights into the evolution of the New World diploid cottons (Gossypium, subgenus Houzingenia) based on genome sequencing.</title>
        <authorList>
            <person name="Grover C.E."/>
            <person name="Arick M.A. 2nd"/>
            <person name="Thrash A."/>
            <person name="Conover J.L."/>
            <person name="Sanders W.S."/>
            <person name="Peterson D.G."/>
            <person name="Frelichowski J.E."/>
            <person name="Scheffler J.A."/>
            <person name="Scheffler B.E."/>
            <person name="Wendel J.F."/>
        </authorList>
    </citation>
    <scope>NUCLEOTIDE SEQUENCE [LARGE SCALE GENOMIC DNA]</scope>
    <source>
        <strain evidence="2">1</strain>
        <tissue evidence="2">Leaf</tissue>
    </source>
</reference>
<dbReference type="PANTHER" id="PTHR36617">
    <property type="entry name" value="PROTEIN, PUTATIVE-RELATED"/>
    <property type="match status" value="1"/>
</dbReference>
<sequence>MALVKWDICCQPMKVGSFGLRRLVPQSTSFFMKLAYQIVTKPDTLWVRVLRSKYKMLDVCPLLVNRSNYSYVLRSISNVWDQFRKNLYWSLGNGRSVSFIQDVWIVDLGPLHEHLYSNVVILAHLKVADFVDPDGCWKWSKLRHYFSSEILDYIVVCHAPNDTLGNDTCLWRPNVNGRFSIKAAYKSIVQFDVSHVNAGWKEIWNNALPPRIKHFLWLVMHRRLLTNCKRVRRRLTNEAGCLICGGSQETVLHALRDCWFATEAWMKIILADCVFIFFELDLAEWVSANLRGEFGIGSGGVESRVIFADLCWILWKNSNKYIFQQVIGKVEDMVRSTEYFAVNVCETNLKGSRSRESRAVMARWCSANHGWIKVNMDGATNKNGNWSKAGMYYGTYLGIGLKGLEDLLGGAWLGYSKVIIEIDCMMAVDMIKECLGSTPSMALVKKIKEVS</sequence>
<dbReference type="Proteomes" id="UP000593576">
    <property type="component" value="Unassembled WGS sequence"/>
</dbReference>
<comment type="caution">
    <text evidence="2">The sequence shown here is derived from an EMBL/GenBank/DDBJ whole genome shotgun (WGS) entry which is preliminary data.</text>
</comment>
<dbReference type="Pfam" id="PF13966">
    <property type="entry name" value="zf-RVT"/>
    <property type="match status" value="1"/>
</dbReference>
<name>A0A7J9LLC1_GOSSC</name>
<proteinExistence type="predicted"/>
<protein>
    <recommendedName>
        <fullName evidence="1">Reverse transcriptase zinc-binding domain-containing protein</fullName>
    </recommendedName>
</protein>
<dbReference type="InterPro" id="IPR026960">
    <property type="entry name" value="RVT-Znf"/>
</dbReference>